<dbReference type="NCBIfam" id="TIGR01460">
    <property type="entry name" value="HAD-SF-IIA"/>
    <property type="match status" value="1"/>
</dbReference>
<dbReference type="SFLD" id="SFLDS00003">
    <property type="entry name" value="Haloacid_Dehalogenase"/>
    <property type="match status" value="1"/>
</dbReference>
<evidence type="ECO:0000256" key="1">
    <source>
        <dbReference type="ARBA" id="ARBA00001946"/>
    </source>
</evidence>
<proteinExistence type="inferred from homology"/>
<comment type="cofactor">
    <cofactor evidence="1">
        <name>Mg(2+)</name>
        <dbReference type="ChEBI" id="CHEBI:18420"/>
    </cofactor>
</comment>
<dbReference type="NCBIfam" id="TIGR01457">
    <property type="entry name" value="HAD-SF-IIA-hyp2"/>
    <property type="match status" value="1"/>
</dbReference>
<dbReference type="PANTHER" id="PTHR19288:SF46">
    <property type="entry name" value="HALOACID DEHALOGENASE-LIKE HYDROLASE DOMAIN-CONTAINING PROTEIN 2"/>
    <property type="match status" value="1"/>
</dbReference>
<evidence type="ECO:0000313" key="6">
    <source>
        <dbReference type="EMBL" id="MFC7063984.1"/>
    </source>
</evidence>
<dbReference type="Pfam" id="PF00702">
    <property type="entry name" value="Hydrolase"/>
    <property type="match status" value="1"/>
</dbReference>
<keyword evidence="4 6" id="KW-0378">Hydrolase</keyword>
<keyword evidence="3" id="KW-0479">Metal-binding</keyword>
<comment type="caution">
    <text evidence="6">The sequence shown here is derived from an EMBL/GenBank/DDBJ whole genome shotgun (WGS) entry which is preliminary data.</text>
</comment>
<dbReference type="EMBL" id="JBHSZV010000062">
    <property type="protein sequence ID" value="MFC7063984.1"/>
    <property type="molecule type" value="Genomic_DNA"/>
</dbReference>
<name>A0ABW2ES71_9BACI</name>
<dbReference type="SFLD" id="SFLDG01139">
    <property type="entry name" value="C2.A:_Pyridoxal_Phosphate_Phos"/>
    <property type="match status" value="1"/>
</dbReference>
<dbReference type="RefSeq" id="WP_204708393.1">
    <property type="nucleotide sequence ID" value="NZ_JBHSZV010000062.1"/>
</dbReference>
<dbReference type="CDD" id="cd07530">
    <property type="entry name" value="HAD_Pase_UmpH-like"/>
    <property type="match status" value="1"/>
</dbReference>
<gene>
    <name evidence="6" type="ORF">ACFQIC_19485</name>
</gene>
<dbReference type="InterPro" id="IPR036412">
    <property type="entry name" value="HAD-like_sf"/>
</dbReference>
<keyword evidence="7" id="KW-1185">Reference proteome</keyword>
<dbReference type="Proteomes" id="UP001596410">
    <property type="component" value="Unassembled WGS sequence"/>
</dbReference>
<evidence type="ECO:0000256" key="3">
    <source>
        <dbReference type="ARBA" id="ARBA00022723"/>
    </source>
</evidence>
<evidence type="ECO:0000313" key="7">
    <source>
        <dbReference type="Proteomes" id="UP001596410"/>
    </source>
</evidence>
<reference evidence="7" key="1">
    <citation type="journal article" date="2019" name="Int. J. Syst. Evol. Microbiol.">
        <title>The Global Catalogue of Microorganisms (GCM) 10K type strain sequencing project: providing services to taxonomists for standard genome sequencing and annotation.</title>
        <authorList>
            <consortium name="The Broad Institute Genomics Platform"/>
            <consortium name="The Broad Institute Genome Sequencing Center for Infectious Disease"/>
            <person name="Wu L."/>
            <person name="Ma J."/>
        </authorList>
    </citation>
    <scope>NUCLEOTIDE SEQUENCE [LARGE SCALE GENOMIC DNA]</scope>
    <source>
        <strain evidence="7">CGMCC 4.1621</strain>
    </source>
</reference>
<evidence type="ECO:0000256" key="5">
    <source>
        <dbReference type="ARBA" id="ARBA00022842"/>
    </source>
</evidence>
<dbReference type="Gene3D" id="3.40.50.1000">
    <property type="entry name" value="HAD superfamily/HAD-like"/>
    <property type="match status" value="2"/>
</dbReference>
<dbReference type="InterPro" id="IPR006354">
    <property type="entry name" value="HAD-SF_hydro_IIA_hyp1"/>
</dbReference>
<protein>
    <submittedName>
        <fullName evidence="6">TIGR01457 family HAD-type hydrolase</fullName>
    </submittedName>
</protein>
<comment type="similarity">
    <text evidence="2">Belongs to the HAD-like hydrolase superfamily. NagD family.</text>
</comment>
<sequence>MKSYKAYLIDLDGTMYRGKDKVPGASSFVQRLNECSVPYLFVTNNSSTKPIQVANKLNNMDIIASKSQVFTSSMATAKYIHFLSPGAKVFIIGEEGLYFALEQEGLEIVNTQADYVVIGIDRNLSYEKLAEACLQVRNGAKLISTNKDVAIPTERGMLPGNGALTSVVSVSTGVTPTFIGKPEPIIMEQAIQKLGVEKEEVLMVGDNYQTDIMAGIQSGLDTLMVETGVSSFESIKNFEKQPTFKVENLFEWVL</sequence>
<dbReference type="GO" id="GO:0016787">
    <property type="term" value="F:hydrolase activity"/>
    <property type="evidence" value="ECO:0007669"/>
    <property type="project" value="UniProtKB-KW"/>
</dbReference>
<dbReference type="SUPFAM" id="SSF56784">
    <property type="entry name" value="HAD-like"/>
    <property type="match status" value="1"/>
</dbReference>
<dbReference type="PANTHER" id="PTHR19288">
    <property type="entry name" value="4-NITROPHENYLPHOSPHATASE-RELATED"/>
    <property type="match status" value="1"/>
</dbReference>
<dbReference type="PIRSF" id="PIRSF000915">
    <property type="entry name" value="PGP-type_phosphatase"/>
    <property type="match status" value="1"/>
</dbReference>
<evidence type="ECO:0000256" key="4">
    <source>
        <dbReference type="ARBA" id="ARBA00022801"/>
    </source>
</evidence>
<evidence type="ECO:0000256" key="2">
    <source>
        <dbReference type="ARBA" id="ARBA00006696"/>
    </source>
</evidence>
<keyword evidence="5" id="KW-0460">Magnesium</keyword>
<organism evidence="6 7">
    <name type="scientific">Halobacillus seohaensis</name>
    <dbReference type="NCBI Taxonomy" id="447421"/>
    <lineage>
        <taxon>Bacteria</taxon>
        <taxon>Bacillati</taxon>
        <taxon>Bacillota</taxon>
        <taxon>Bacilli</taxon>
        <taxon>Bacillales</taxon>
        <taxon>Bacillaceae</taxon>
        <taxon>Halobacillus</taxon>
    </lineage>
</organism>
<dbReference type="InterPro" id="IPR006357">
    <property type="entry name" value="HAD-SF_hydro_IIA"/>
</dbReference>
<accession>A0ABW2ES71</accession>
<dbReference type="InterPro" id="IPR023214">
    <property type="entry name" value="HAD_sf"/>
</dbReference>